<dbReference type="PANTHER" id="PTHR45992:SF11">
    <property type="entry name" value="ALPHA-TYPE PROTEIN KINASE DOMAIN-CONTAINING PROTEIN"/>
    <property type="match status" value="1"/>
</dbReference>
<evidence type="ECO:0000313" key="8">
    <source>
        <dbReference type="EMBL" id="CAL4802980.1"/>
    </source>
</evidence>
<dbReference type="SUPFAM" id="SSF56112">
    <property type="entry name" value="Protein kinase-like (PK-like)"/>
    <property type="match status" value="1"/>
</dbReference>
<dbReference type="InterPro" id="IPR011009">
    <property type="entry name" value="Kinase-like_dom_sf"/>
</dbReference>
<dbReference type="InterPro" id="IPR004166">
    <property type="entry name" value="a-kinase_dom"/>
</dbReference>
<dbReference type="GO" id="GO:0004674">
    <property type="term" value="F:protein serine/threonine kinase activity"/>
    <property type="evidence" value="ECO:0007669"/>
    <property type="project" value="UniProtKB-KW"/>
</dbReference>
<dbReference type="Proteomes" id="UP001152797">
    <property type="component" value="Unassembled WGS sequence"/>
</dbReference>
<dbReference type="PROSITE" id="PS51158">
    <property type="entry name" value="ALPHA_KINASE"/>
    <property type="match status" value="1"/>
</dbReference>
<reference evidence="7" key="1">
    <citation type="submission" date="2022-10" db="EMBL/GenBank/DDBJ databases">
        <authorList>
            <person name="Chen Y."/>
            <person name="Dougan E. K."/>
            <person name="Chan C."/>
            <person name="Rhodes N."/>
            <person name="Thang M."/>
        </authorList>
    </citation>
    <scope>NUCLEOTIDE SEQUENCE</scope>
</reference>
<feature type="domain" description="Alpha-type protein kinase" evidence="6">
    <location>
        <begin position="1"/>
        <end position="164"/>
    </location>
</feature>
<dbReference type="EMBL" id="CAMXCT020006543">
    <property type="protein sequence ID" value="CAL1169043.1"/>
    <property type="molecule type" value="Genomic_DNA"/>
</dbReference>
<evidence type="ECO:0000259" key="6">
    <source>
        <dbReference type="PROSITE" id="PS51158"/>
    </source>
</evidence>
<dbReference type="EMBL" id="CAMXCT010006543">
    <property type="protein sequence ID" value="CAI4015668.1"/>
    <property type="molecule type" value="Genomic_DNA"/>
</dbReference>
<dbReference type="SMART" id="SM00811">
    <property type="entry name" value="Alpha_kinase"/>
    <property type="match status" value="1"/>
</dbReference>
<gene>
    <name evidence="7" type="ORF">C1SCF055_LOCUS40485</name>
</gene>
<keyword evidence="5" id="KW-0067">ATP-binding</keyword>
<name>A0A9P1DT54_9DINO</name>
<evidence type="ECO:0000313" key="7">
    <source>
        <dbReference type="EMBL" id="CAI4015668.1"/>
    </source>
</evidence>
<keyword evidence="1" id="KW-0723">Serine/threonine-protein kinase</keyword>
<protein>
    <submittedName>
        <fullName evidence="8">DNA polymerase epsilon catalytic subunit A</fullName>
    </submittedName>
</protein>
<comment type="caution">
    <text evidence="7">The sequence shown here is derived from an EMBL/GenBank/DDBJ whole genome shotgun (WGS) entry which is preliminary data.</text>
</comment>
<evidence type="ECO:0000313" key="9">
    <source>
        <dbReference type="Proteomes" id="UP001152797"/>
    </source>
</evidence>
<dbReference type="AlphaFoldDB" id="A0A9P1DT54"/>
<evidence type="ECO:0000256" key="5">
    <source>
        <dbReference type="ARBA" id="ARBA00022840"/>
    </source>
</evidence>
<dbReference type="GO" id="GO:0005524">
    <property type="term" value="F:ATP binding"/>
    <property type="evidence" value="ECO:0007669"/>
    <property type="project" value="UniProtKB-KW"/>
</dbReference>
<evidence type="ECO:0000256" key="2">
    <source>
        <dbReference type="ARBA" id="ARBA00022679"/>
    </source>
</evidence>
<dbReference type="Gene3D" id="3.20.200.10">
    <property type="entry name" value="MHCK/EF2 kinase"/>
    <property type="match status" value="1"/>
</dbReference>
<sequence length="236" mass="26517">MKEFKSGGVHEDIFFKEDIEAVKKAGDLIEKFNAAGVVSKGVYLNEPEVWSGNAGRIAGHKVLVEPMIKGEYFKFNSNTGHAEPDTQSMQALSHFTYHQSKGQYLLCDLQGGRYDGFYVLTDPVIHSKNKEFGGTDLGADGIENFMAHHRCGRFCSPSWKMPPAKQLIPKFEAVCGTTFGEAAALFSDEERKDLEIKVKKEMRISIRKLWENALPGDKNKNQIVINKSKKVEKKTR</sequence>
<proteinExistence type="predicted"/>
<keyword evidence="3" id="KW-0547">Nucleotide-binding</keyword>
<keyword evidence="9" id="KW-1185">Reference proteome</keyword>
<dbReference type="EMBL" id="CAMXCT030006543">
    <property type="protein sequence ID" value="CAL4802980.1"/>
    <property type="molecule type" value="Genomic_DNA"/>
</dbReference>
<keyword evidence="2" id="KW-0808">Transferase</keyword>
<dbReference type="InterPro" id="IPR051852">
    <property type="entry name" value="Alpha-type_PK"/>
</dbReference>
<dbReference type="PANTHER" id="PTHR45992">
    <property type="entry name" value="EUKARYOTIC ELONGATION FACTOR 2 KINASE-RELATED"/>
    <property type="match status" value="1"/>
</dbReference>
<reference evidence="8 9" key="2">
    <citation type="submission" date="2024-05" db="EMBL/GenBank/DDBJ databases">
        <authorList>
            <person name="Chen Y."/>
            <person name="Shah S."/>
            <person name="Dougan E. K."/>
            <person name="Thang M."/>
            <person name="Chan C."/>
        </authorList>
    </citation>
    <scope>NUCLEOTIDE SEQUENCE [LARGE SCALE GENOMIC DNA]</scope>
</reference>
<accession>A0A9P1DT54</accession>
<evidence type="ECO:0000256" key="1">
    <source>
        <dbReference type="ARBA" id="ARBA00022527"/>
    </source>
</evidence>
<organism evidence="7">
    <name type="scientific">Cladocopium goreaui</name>
    <dbReference type="NCBI Taxonomy" id="2562237"/>
    <lineage>
        <taxon>Eukaryota</taxon>
        <taxon>Sar</taxon>
        <taxon>Alveolata</taxon>
        <taxon>Dinophyceae</taxon>
        <taxon>Suessiales</taxon>
        <taxon>Symbiodiniaceae</taxon>
        <taxon>Cladocopium</taxon>
    </lineage>
</organism>
<keyword evidence="4" id="KW-0418">Kinase</keyword>
<evidence type="ECO:0000256" key="3">
    <source>
        <dbReference type="ARBA" id="ARBA00022741"/>
    </source>
</evidence>
<evidence type="ECO:0000256" key="4">
    <source>
        <dbReference type="ARBA" id="ARBA00022777"/>
    </source>
</evidence>
<dbReference type="Pfam" id="PF02816">
    <property type="entry name" value="Alpha_kinase"/>
    <property type="match status" value="1"/>
</dbReference>
<dbReference type="OrthoDB" id="414472at2759"/>